<sequence>MTKKISYYIFNIVTAFAVTMFFSCKNNFKEVQQIGVLQNEPIGVAENMNLKYTDSGRLKANLLSPKMLDFSNRGFSYNEFPDGVILNLYDELNKKSIIVADYAIVYNGTDLIDLRGNVRITTETKDTIFAQQLFYDQKRDWVFSNKPVKYVSPTKVVTGNAFDSNRDFTSYGISEVTSTVYLEEDTSQ</sequence>
<dbReference type="Pfam" id="PF06835">
    <property type="entry name" value="LptC"/>
    <property type="match status" value="1"/>
</dbReference>
<dbReference type="EMBL" id="QLLQ01000008">
    <property type="protein sequence ID" value="RAJ22719.1"/>
    <property type="molecule type" value="Genomic_DNA"/>
</dbReference>
<evidence type="ECO:0000313" key="3">
    <source>
        <dbReference type="Proteomes" id="UP000248987"/>
    </source>
</evidence>
<organism evidence="2 3">
    <name type="scientific">Gelidibacter algens</name>
    <dbReference type="NCBI Taxonomy" id="49280"/>
    <lineage>
        <taxon>Bacteria</taxon>
        <taxon>Pseudomonadati</taxon>
        <taxon>Bacteroidota</taxon>
        <taxon>Flavobacteriia</taxon>
        <taxon>Flavobacteriales</taxon>
        <taxon>Flavobacteriaceae</taxon>
        <taxon>Gelidibacter</taxon>
    </lineage>
</organism>
<dbReference type="NCBIfam" id="TIGR04409">
    <property type="entry name" value="LptC_YrbK"/>
    <property type="match status" value="1"/>
</dbReference>
<keyword evidence="1" id="KW-0472">Membrane</keyword>
<reference evidence="2 3" key="1">
    <citation type="submission" date="2018-06" db="EMBL/GenBank/DDBJ databases">
        <title>Genomic Encyclopedia of Archaeal and Bacterial Type Strains, Phase II (KMG-II): from individual species to whole genera.</title>
        <authorList>
            <person name="Goeker M."/>
        </authorList>
    </citation>
    <scope>NUCLEOTIDE SEQUENCE [LARGE SCALE GENOMIC DNA]</scope>
    <source>
        <strain evidence="2 3">DSM 12408</strain>
    </source>
</reference>
<keyword evidence="1" id="KW-1133">Transmembrane helix</keyword>
<proteinExistence type="predicted"/>
<dbReference type="Proteomes" id="UP000248987">
    <property type="component" value="Unassembled WGS sequence"/>
</dbReference>
<accession>A0A1A7R3J0</accession>
<dbReference type="GO" id="GO:0005886">
    <property type="term" value="C:plasma membrane"/>
    <property type="evidence" value="ECO:0007669"/>
    <property type="project" value="InterPro"/>
</dbReference>
<dbReference type="GO" id="GO:0015221">
    <property type="term" value="F:lipopolysaccharide transmembrane transporter activity"/>
    <property type="evidence" value="ECO:0007669"/>
    <property type="project" value="InterPro"/>
</dbReference>
<dbReference type="InterPro" id="IPR026265">
    <property type="entry name" value="LptC"/>
</dbReference>
<comment type="caution">
    <text evidence="2">The sequence shown here is derived from an EMBL/GenBank/DDBJ whole genome shotgun (WGS) entry which is preliminary data.</text>
</comment>
<dbReference type="AlphaFoldDB" id="A0A1A7R3J0"/>
<feature type="transmembrane region" description="Helical" evidence="1">
    <location>
        <begin position="6"/>
        <end position="24"/>
    </location>
</feature>
<keyword evidence="3" id="KW-1185">Reference proteome</keyword>
<gene>
    <name evidence="2" type="ORF">LX77_02273</name>
</gene>
<dbReference type="PROSITE" id="PS51257">
    <property type="entry name" value="PROKAR_LIPOPROTEIN"/>
    <property type="match status" value="1"/>
</dbReference>
<dbReference type="STRING" id="49280.A9996_03205"/>
<keyword evidence="1" id="KW-0812">Transmembrane</keyword>
<dbReference type="InterPro" id="IPR010664">
    <property type="entry name" value="LipoPS_assembly_LptC-rel"/>
</dbReference>
<dbReference type="RefSeq" id="WP_066430807.1">
    <property type="nucleotide sequence ID" value="NZ_LZRN01000004.1"/>
</dbReference>
<protein>
    <submittedName>
        <fullName evidence="2">LPS export ABC transporter protein LptC</fullName>
    </submittedName>
</protein>
<dbReference type="Gene3D" id="2.60.450.10">
    <property type="entry name" value="Lipopolysaccharide (LPS) transport protein A like domain"/>
    <property type="match status" value="1"/>
</dbReference>
<evidence type="ECO:0000256" key="1">
    <source>
        <dbReference type="SAM" id="Phobius"/>
    </source>
</evidence>
<name>A0A1A7R3J0_9FLAO</name>
<evidence type="ECO:0000313" key="2">
    <source>
        <dbReference type="EMBL" id="RAJ22719.1"/>
    </source>
</evidence>
<dbReference type="OrthoDB" id="1427074at2"/>